<feature type="domain" description="Response regulatory" evidence="8">
    <location>
        <begin position="20"/>
        <end position="134"/>
    </location>
</feature>
<dbReference type="GO" id="GO:0032993">
    <property type="term" value="C:protein-DNA complex"/>
    <property type="evidence" value="ECO:0007669"/>
    <property type="project" value="TreeGrafter"/>
</dbReference>
<dbReference type="SMART" id="SM00862">
    <property type="entry name" value="Trans_reg_C"/>
    <property type="match status" value="1"/>
</dbReference>
<keyword evidence="5" id="KW-0804">Transcription</keyword>
<dbReference type="GO" id="GO:0005829">
    <property type="term" value="C:cytosol"/>
    <property type="evidence" value="ECO:0007669"/>
    <property type="project" value="TreeGrafter"/>
</dbReference>
<dbReference type="Proteomes" id="UP000031972">
    <property type="component" value="Unassembled WGS sequence"/>
</dbReference>
<keyword evidence="4 7" id="KW-0238">DNA-binding</keyword>
<dbReference type="InterPro" id="IPR001867">
    <property type="entry name" value="OmpR/PhoB-type_DNA-bd"/>
</dbReference>
<evidence type="ECO:0000259" key="8">
    <source>
        <dbReference type="PROSITE" id="PS50110"/>
    </source>
</evidence>
<keyword evidence="11" id="KW-1185">Reference proteome</keyword>
<dbReference type="InterPro" id="IPR036388">
    <property type="entry name" value="WH-like_DNA-bd_sf"/>
</dbReference>
<dbReference type="SUPFAM" id="SSF46894">
    <property type="entry name" value="C-terminal effector domain of the bipartite response regulators"/>
    <property type="match status" value="1"/>
</dbReference>
<dbReference type="SUPFAM" id="SSF52172">
    <property type="entry name" value="CheY-like"/>
    <property type="match status" value="1"/>
</dbReference>
<dbReference type="PATRIC" id="fig|220754.4.peg.3683"/>
<name>A0A0C2RNA3_9BACL</name>
<proteinExistence type="predicted"/>
<evidence type="ECO:0000313" key="10">
    <source>
        <dbReference type="EMBL" id="KIL43269.1"/>
    </source>
</evidence>
<dbReference type="GO" id="GO:0000976">
    <property type="term" value="F:transcription cis-regulatory region binding"/>
    <property type="evidence" value="ECO:0007669"/>
    <property type="project" value="TreeGrafter"/>
</dbReference>
<dbReference type="Gene3D" id="6.10.250.690">
    <property type="match status" value="1"/>
</dbReference>
<dbReference type="Pfam" id="PF00486">
    <property type="entry name" value="Trans_reg_C"/>
    <property type="match status" value="1"/>
</dbReference>
<gene>
    <name evidence="10" type="ORF">KR50_36720</name>
</gene>
<dbReference type="InterPro" id="IPR016032">
    <property type="entry name" value="Sig_transdc_resp-reg_C-effctor"/>
</dbReference>
<evidence type="ECO:0000256" key="7">
    <source>
        <dbReference type="PROSITE-ProRule" id="PRU01091"/>
    </source>
</evidence>
<keyword evidence="3" id="KW-0805">Transcription regulation</keyword>
<dbReference type="GO" id="GO:0000156">
    <property type="term" value="F:phosphorelay response regulator activity"/>
    <property type="evidence" value="ECO:0007669"/>
    <property type="project" value="TreeGrafter"/>
</dbReference>
<feature type="modified residue" description="4-aspartylphosphate" evidence="6">
    <location>
        <position position="69"/>
    </location>
</feature>
<keyword evidence="2" id="KW-0902">Two-component regulatory system</keyword>
<dbReference type="Gene3D" id="3.40.50.2300">
    <property type="match status" value="1"/>
</dbReference>
<dbReference type="CDD" id="cd17574">
    <property type="entry name" value="REC_OmpR"/>
    <property type="match status" value="1"/>
</dbReference>
<evidence type="ECO:0000256" key="2">
    <source>
        <dbReference type="ARBA" id="ARBA00023012"/>
    </source>
</evidence>
<accession>A0A0C2RNA3</accession>
<dbReference type="PROSITE" id="PS50110">
    <property type="entry name" value="RESPONSE_REGULATORY"/>
    <property type="match status" value="1"/>
</dbReference>
<dbReference type="InterPro" id="IPR039420">
    <property type="entry name" value="WalR-like"/>
</dbReference>
<dbReference type="PANTHER" id="PTHR48111:SF22">
    <property type="entry name" value="REGULATOR OF RPOS"/>
    <property type="match status" value="1"/>
</dbReference>
<dbReference type="Pfam" id="PF00072">
    <property type="entry name" value="Response_reg"/>
    <property type="match status" value="1"/>
</dbReference>
<feature type="DNA-binding region" description="OmpR/PhoB-type" evidence="7">
    <location>
        <begin position="146"/>
        <end position="244"/>
    </location>
</feature>
<dbReference type="EMBL" id="JXRR01000022">
    <property type="protein sequence ID" value="KIL43269.1"/>
    <property type="molecule type" value="Genomic_DNA"/>
</dbReference>
<evidence type="ECO:0000256" key="4">
    <source>
        <dbReference type="ARBA" id="ARBA00023125"/>
    </source>
</evidence>
<dbReference type="PANTHER" id="PTHR48111">
    <property type="entry name" value="REGULATOR OF RPOS"/>
    <property type="match status" value="1"/>
</dbReference>
<dbReference type="InterPro" id="IPR011006">
    <property type="entry name" value="CheY-like_superfamily"/>
</dbReference>
<evidence type="ECO:0000256" key="6">
    <source>
        <dbReference type="PROSITE-ProRule" id="PRU00169"/>
    </source>
</evidence>
<evidence type="ECO:0000313" key="11">
    <source>
        <dbReference type="Proteomes" id="UP000031972"/>
    </source>
</evidence>
<dbReference type="SMART" id="SM00448">
    <property type="entry name" value="REC"/>
    <property type="match status" value="1"/>
</dbReference>
<dbReference type="Gene3D" id="1.10.10.10">
    <property type="entry name" value="Winged helix-like DNA-binding domain superfamily/Winged helix DNA-binding domain"/>
    <property type="match status" value="1"/>
</dbReference>
<dbReference type="CDD" id="cd00383">
    <property type="entry name" value="trans_reg_C"/>
    <property type="match status" value="1"/>
</dbReference>
<reference evidence="10 11" key="1">
    <citation type="submission" date="2015-01" db="EMBL/GenBank/DDBJ databases">
        <title>Jeotgalibacillus campisalis genome sequencing.</title>
        <authorList>
            <person name="Goh K.M."/>
            <person name="Chan K.-G."/>
            <person name="Yaakop A.S."/>
            <person name="Ee R."/>
            <person name="Gan H.M."/>
            <person name="Chan C.S."/>
        </authorList>
    </citation>
    <scope>NUCLEOTIDE SEQUENCE [LARGE SCALE GENOMIC DNA]</scope>
    <source>
        <strain evidence="10 11">SF-57</strain>
    </source>
</reference>
<dbReference type="AlphaFoldDB" id="A0A0C2RNA3"/>
<evidence type="ECO:0000256" key="5">
    <source>
        <dbReference type="ARBA" id="ARBA00023163"/>
    </source>
</evidence>
<dbReference type="FunFam" id="1.10.10.10:FF:000005">
    <property type="entry name" value="Two-component system response regulator"/>
    <property type="match status" value="1"/>
</dbReference>
<keyword evidence="1 6" id="KW-0597">Phosphoprotein</keyword>
<evidence type="ECO:0000256" key="3">
    <source>
        <dbReference type="ARBA" id="ARBA00023015"/>
    </source>
</evidence>
<evidence type="ECO:0000259" key="9">
    <source>
        <dbReference type="PROSITE" id="PS51755"/>
    </source>
</evidence>
<feature type="domain" description="OmpR/PhoB-type" evidence="9">
    <location>
        <begin position="146"/>
        <end position="244"/>
    </location>
</feature>
<organism evidence="10 11">
    <name type="scientific">Jeotgalibacillus campisalis</name>
    <dbReference type="NCBI Taxonomy" id="220754"/>
    <lineage>
        <taxon>Bacteria</taxon>
        <taxon>Bacillati</taxon>
        <taxon>Bacillota</taxon>
        <taxon>Bacilli</taxon>
        <taxon>Bacillales</taxon>
        <taxon>Caryophanaceae</taxon>
        <taxon>Jeotgalibacillus</taxon>
    </lineage>
</organism>
<evidence type="ECO:0000256" key="1">
    <source>
        <dbReference type="ARBA" id="ARBA00022553"/>
    </source>
</evidence>
<protein>
    <submittedName>
        <fullName evidence="10">Winged helix family two component transcriptional regulator</fullName>
    </submittedName>
</protein>
<sequence>MLKGREKNPDKRGMTMSKKRILVVEDEEKIARVLELELEYEGYTVIKARDGLEGLQKFREEKWDLILLDIMLPGMNGVDLLKRIRHSGDQTPIIMLTAKDEIEDKVTGLDLGANDYVTKPFQFEELMARIRVALRSSKAPVEEREEEGMQLADLKLNEATHEVFRGKDALGLTAKEFALLAYFMKNQRQVLSREQLLDHVWGYDYYGDTNIVDVYVRYVRNKVDKGYDPQLLHTVRGVGYVLKDPR</sequence>
<dbReference type="InterPro" id="IPR001789">
    <property type="entry name" value="Sig_transdc_resp-reg_receiver"/>
</dbReference>
<comment type="caution">
    <text evidence="10">The sequence shown here is derived from an EMBL/GenBank/DDBJ whole genome shotgun (WGS) entry which is preliminary data.</text>
</comment>
<dbReference type="FunFam" id="3.40.50.2300:FF:000001">
    <property type="entry name" value="DNA-binding response regulator PhoB"/>
    <property type="match status" value="1"/>
</dbReference>
<dbReference type="PROSITE" id="PS51755">
    <property type="entry name" value="OMPR_PHOB"/>
    <property type="match status" value="1"/>
</dbReference>
<dbReference type="GO" id="GO:0006355">
    <property type="term" value="P:regulation of DNA-templated transcription"/>
    <property type="evidence" value="ECO:0007669"/>
    <property type="project" value="InterPro"/>
</dbReference>